<dbReference type="EMBL" id="JAWDJW010001776">
    <property type="protein sequence ID" value="KAK3078579.1"/>
    <property type="molecule type" value="Genomic_DNA"/>
</dbReference>
<comment type="caution">
    <text evidence="1">The sequence shown here is derived from an EMBL/GenBank/DDBJ whole genome shotgun (WGS) entry which is preliminary data.</text>
</comment>
<protein>
    <submittedName>
        <fullName evidence="1">Uncharacterized protein</fullName>
    </submittedName>
</protein>
<feature type="non-terminal residue" evidence="1">
    <location>
        <position position="1"/>
    </location>
</feature>
<name>A0ACC3DPJ4_9PEZI</name>
<keyword evidence="2" id="KW-1185">Reference proteome</keyword>
<organism evidence="1 2">
    <name type="scientific">Coniosporium uncinatum</name>
    <dbReference type="NCBI Taxonomy" id="93489"/>
    <lineage>
        <taxon>Eukaryota</taxon>
        <taxon>Fungi</taxon>
        <taxon>Dikarya</taxon>
        <taxon>Ascomycota</taxon>
        <taxon>Pezizomycotina</taxon>
        <taxon>Dothideomycetes</taxon>
        <taxon>Dothideomycetes incertae sedis</taxon>
        <taxon>Coniosporium</taxon>
    </lineage>
</organism>
<sequence>NATTGQFICPFALGAYCAGDSLATDVVLQCEDFIGIPRSCKDHLNAILPAGIKAWAPCHQSSPSAADAACSYQGWKYPFKGPSHPISPTLNGTSTSPNVTSTSQAPSVFPSKPCNSSSSSPLSTVVSSITPNATSTSYLPSVSPFKPCNCSSSIPLSTGVPSTIQSSTGTTPLSTGTGIPVPPSSTTVIPPFPIPSSNSTISIPTAPCSSGHLPSSVSLSTGQSPSSVLAPTGQSPSPVPLPTGQTTITVSPSPVTIPTGSTTLTVAPIASSTSTSSYVYSYTMPSPSSTHTTSARPPIYSEGAAPVVGASLLKPLAVVVGAMGLALL</sequence>
<gene>
    <name evidence="1" type="ORF">LTS18_007150</name>
</gene>
<dbReference type="Proteomes" id="UP001186974">
    <property type="component" value="Unassembled WGS sequence"/>
</dbReference>
<evidence type="ECO:0000313" key="1">
    <source>
        <dbReference type="EMBL" id="KAK3078579.1"/>
    </source>
</evidence>
<reference evidence="1" key="1">
    <citation type="submission" date="2024-09" db="EMBL/GenBank/DDBJ databases">
        <title>Black Yeasts Isolated from many extreme environments.</title>
        <authorList>
            <person name="Coleine C."/>
            <person name="Stajich J.E."/>
            <person name="Selbmann L."/>
        </authorList>
    </citation>
    <scope>NUCLEOTIDE SEQUENCE</scope>
    <source>
        <strain evidence="1">CCFEE 5737</strain>
    </source>
</reference>
<accession>A0ACC3DPJ4</accession>
<evidence type="ECO:0000313" key="2">
    <source>
        <dbReference type="Proteomes" id="UP001186974"/>
    </source>
</evidence>
<proteinExistence type="predicted"/>